<sequence>MRDTIEERMAVESLEAVLINFDADFQSDYIETVNASQGTGAHSYVPKKLDLDLKNRPSPPTKPSIEEPPLLELKQLPSHLRYVYLGTNNTLSVILATDLNEEQVQEVIKVLRRYKRAIGWTIADIIGIHLGI</sequence>
<dbReference type="Proteomes" id="UP001311915">
    <property type="component" value="Unassembled WGS sequence"/>
</dbReference>
<keyword evidence="2" id="KW-1185">Reference proteome</keyword>
<organism evidence="1 2">
    <name type="scientific">Solanum pinnatisectum</name>
    <name type="common">tansyleaf nightshade</name>
    <dbReference type="NCBI Taxonomy" id="50273"/>
    <lineage>
        <taxon>Eukaryota</taxon>
        <taxon>Viridiplantae</taxon>
        <taxon>Streptophyta</taxon>
        <taxon>Embryophyta</taxon>
        <taxon>Tracheophyta</taxon>
        <taxon>Spermatophyta</taxon>
        <taxon>Magnoliopsida</taxon>
        <taxon>eudicotyledons</taxon>
        <taxon>Gunneridae</taxon>
        <taxon>Pentapetalae</taxon>
        <taxon>asterids</taxon>
        <taxon>lamiids</taxon>
        <taxon>Solanales</taxon>
        <taxon>Solanaceae</taxon>
        <taxon>Solanoideae</taxon>
        <taxon>Solaneae</taxon>
        <taxon>Solanum</taxon>
    </lineage>
</organism>
<name>A0AAV9LPG9_9SOLN</name>
<gene>
    <name evidence="1" type="ORF">R3W88_031861</name>
</gene>
<proteinExistence type="predicted"/>
<comment type="caution">
    <text evidence="1">The sequence shown here is derived from an EMBL/GenBank/DDBJ whole genome shotgun (WGS) entry which is preliminary data.</text>
</comment>
<evidence type="ECO:0000313" key="2">
    <source>
        <dbReference type="Proteomes" id="UP001311915"/>
    </source>
</evidence>
<dbReference type="AlphaFoldDB" id="A0AAV9LPG9"/>
<dbReference type="EMBL" id="JAWPEI010000005">
    <property type="protein sequence ID" value="KAK4726944.1"/>
    <property type="molecule type" value="Genomic_DNA"/>
</dbReference>
<reference evidence="1 2" key="1">
    <citation type="submission" date="2023-10" db="EMBL/GenBank/DDBJ databases">
        <title>Genome-Wide Identification Analysis in wild type Solanum Pinnatisectum Reveals Some Genes Defensing Phytophthora Infestans.</title>
        <authorList>
            <person name="Sun C."/>
        </authorList>
    </citation>
    <scope>NUCLEOTIDE SEQUENCE [LARGE SCALE GENOMIC DNA]</scope>
    <source>
        <strain evidence="1">LQN</strain>
        <tissue evidence="1">Leaf</tissue>
    </source>
</reference>
<protein>
    <submittedName>
        <fullName evidence="1">Uncharacterized protein</fullName>
    </submittedName>
</protein>
<evidence type="ECO:0000313" key="1">
    <source>
        <dbReference type="EMBL" id="KAK4726944.1"/>
    </source>
</evidence>
<accession>A0AAV9LPG9</accession>